<reference evidence="2 3" key="1">
    <citation type="submission" date="2019-09" db="EMBL/GenBank/DDBJ databases">
        <title>Geobacter sp. Red96, a novel strain isolated from paddy soil.</title>
        <authorList>
            <person name="Xu Z."/>
            <person name="Masuda Y."/>
            <person name="Itoh H."/>
            <person name="Senoo K."/>
        </authorList>
    </citation>
    <scope>NUCLEOTIDE SEQUENCE [LARGE SCALE GENOMIC DNA]</scope>
    <source>
        <strain evidence="2 3">Red96</strain>
    </source>
</reference>
<comment type="caution">
    <text evidence="2">The sequence shown here is derived from an EMBL/GenBank/DDBJ whole genome shotgun (WGS) entry which is preliminary data.</text>
</comment>
<dbReference type="AlphaFoldDB" id="A0A7J4ZR60"/>
<dbReference type="EMBL" id="VZQZ01000004">
    <property type="protein sequence ID" value="KAB0665648.1"/>
    <property type="molecule type" value="Genomic_DNA"/>
</dbReference>
<evidence type="ECO:0000256" key="1">
    <source>
        <dbReference type="SAM" id="SignalP"/>
    </source>
</evidence>
<dbReference type="Proteomes" id="UP000420562">
    <property type="component" value="Unassembled WGS sequence"/>
</dbReference>
<evidence type="ECO:0000313" key="2">
    <source>
        <dbReference type="EMBL" id="KAB0665648.1"/>
    </source>
</evidence>
<feature type="chain" id="PRO_5029841018" evidence="1">
    <location>
        <begin position="20"/>
        <end position="333"/>
    </location>
</feature>
<dbReference type="InterPro" id="IPR045565">
    <property type="entry name" value="Phage_capsid_2"/>
</dbReference>
<gene>
    <name evidence="2" type="ORF">F6V25_07965</name>
</gene>
<sequence>MKTFIRYTLMLFRIVMAFAASLFAVRPVAFTRRDPAAAGDQVPAHFVNKYADDVTLNMQQTTSRLEPYATVHSGVVGASESCDNVGSSESQEVTTRFSDMEANNTPHTRRWIDLRDFDWFDYVDSFDKLKVLTDPTNKYVTLAVAAHNRRKDRLIVEAALGSVREQTGQGNNGSSQYVVLPAGQKILHGGTNISMAKIRSAIELMNAAEAASPEEGGERIFVYTSSQLTVLMADNTLTSSDYNTLQALMDYKVESFMGMTWKRTEILPKVGTTRSCCIFGKGYMHLGIGQEITNDVAVNKNKRGYPYQVYSMMSLGAARSEDKGVVEIQCTEP</sequence>
<evidence type="ECO:0000313" key="3">
    <source>
        <dbReference type="Proteomes" id="UP000420562"/>
    </source>
</evidence>
<protein>
    <submittedName>
        <fullName evidence="2">Uncharacterized protein</fullName>
    </submittedName>
</protein>
<dbReference type="Pfam" id="PF19821">
    <property type="entry name" value="Phage_capsid_2"/>
    <property type="match status" value="1"/>
</dbReference>
<keyword evidence="1" id="KW-0732">Signal</keyword>
<name>A0A7J4ZR60_9BACT</name>
<proteinExistence type="predicted"/>
<keyword evidence="3" id="KW-1185">Reference proteome</keyword>
<dbReference type="RefSeq" id="WP_151128089.1">
    <property type="nucleotide sequence ID" value="NZ_VZQZ01000004.1"/>
</dbReference>
<organism evidence="2 3">
    <name type="scientific">Oryzomonas japonica</name>
    <dbReference type="NCBI Taxonomy" id="2603858"/>
    <lineage>
        <taxon>Bacteria</taxon>
        <taxon>Pseudomonadati</taxon>
        <taxon>Thermodesulfobacteriota</taxon>
        <taxon>Desulfuromonadia</taxon>
        <taxon>Geobacterales</taxon>
        <taxon>Geobacteraceae</taxon>
        <taxon>Oryzomonas</taxon>
    </lineage>
</organism>
<feature type="signal peptide" evidence="1">
    <location>
        <begin position="1"/>
        <end position="19"/>
    </location>
</feature>
<accession>A0A7J4ZR60</accession>